<evidence type="ECO:0000256" key="21">
    <source>
        <dbReference type="SAM" id="MobiDB-lite"/>
    </source>
</evidence>
<dbReference type="GO" id="GO:0050667">
    <property type="term" value="P:homocysteine metabolic process"/>
    <property type="evidence" value="ECO:0007669"/>
    <property type="project" value="TreeGrafter"/>
</dbReference>
<evidence type="ECO:0000256" key="20">
    <source>
        <dbReference type="PROSITE-ProRule" id="PRU00333"/>
    </source>
</evidence>
<organism evidence="26 27">
    <name type="scientific">Halanaerobacter jeridensis</name>
    <dbReference type="NCBI Taxonomy" id="706427"/>
    <lineage>
        <taxon>Bacteria</taxon>
        <taxon>Bacillati</taxon>
        <taxon>Bacillota</taxon>
        <taxon>Clostridia</taxon>
        <taxon>Halanaerobiales</taxon>
        <taxon>Halobacteroidaceae</taxon>
        <taxon>Halanaerobacter</taxon>
    </lineage>
</organism>
<dbReference type="InterPro" id="IPR011005">
    <property type="entry name" value="Dihydropteroate_synth-like_sf"/>
</dbReference>
<evidence type="ECO:0000256" key="6">
    <source>
        <dbReference type="ARBA" id="ARBA00010854"/>
    </source>
</evidence>
<dbReference type="InterPro" id="IPR000489">
    <property type="entry name" value="Pterin-binding_dom"/>
</dbReference>
<evidence type="ECO:0000256" key="1">
    <source>
        <dbReference type="ARBA" id="ARBA00001700"/>
    </source>
</evidence>
<evidence type="ECO:0000256" key="8">
    <source>
        <dbReference type="ARBA" id="ARBA00013998"/>
    </source>
</evidence>
<feature type="binding site" evidence="20">
    <location>
        <position position="272"/>
    </location>
    <ligand>
        <name>Zn(2+)</name>
        <dbReference type="ChEBI" id="CHEBI:29105"/>
    </ligand>
</feature>
<evidence type="ECO:0000256" key="7">
    <source>
        <dbReference type="ARBA" id="ARBA00012032"/>
    </source>
</evidence>
<evidence type="ECO:0000256" key="3">
    <source>
        <dbReference type="ARBA" id="ARBA00001956"/>
    </source>
</evidence>
<dbReference type="InterPro" id="IPR036589">
    <property type="entry name" value="HCY_dom_sf"/>
</dbReference>
<dbReference type="GO" id="GO:0046653">
    <property type="term" value="P:tetrahydrofolate metabolic process"/>
    <property type="evidence" value="ECO:0007669"/>
    <property type="project" value="TreeGrafter"/>
</dbReference>
<dbReference type="NCBIfam" id="NF005719">
    <property type="entry name" value="PRK07535.1"/>
    <property type="match status" value="1"/>
</dbReference>
<dbReference type="AlphaFoldDB" id="A0A939BP76"/>
<dbReference type="GO" id="GO:0008705">
    <property type="term" value="F:methionine synthase activity"/>
    <property type="evidence" value="ECO:0007669"/>
    <property type="project" value="UniProtKB-EC"/>
</dbReference>
<name>A0A939BP76_9FIRM</name>
<dbReference type="PROSITE" id="PS50972">
    <property type="entry name" value="PTERIN_BINDING"/>
    <property type="match status" value="1"/>
</dbReference>
<feature type="domain" description="B12-binding" evidence="24">
    <location>
        <begin position="683"/>
        <end position="801"/>
    </location>
</feature>
<accession>A0A939BP76</accession>
<dbReference type="PANTHER" id="PTHR45833">
    <property type="entry name" value="METHIONINE SYNTHASE"/>
    <property type="match status" value="1"/>
</dbReference>
<dbReference type="InterPro" id="IPR003759">
    <property type="entry name" value="Cbl-bd_cap"/>
</dbReference>
<dbReference type="SUPFAM" id="SSF52242">
    <property type="entry name" value="Cobalamin (vitamin B12)-binding domain"/>
    <property type="match status" value="1"/>
</dbReference>
<keyword evidence="9 20" id="KW-0489">Methyltransferase</keyword>
<dbReference type="SMART" id="SM01018">
    <property type="entry name" value="B12-binding_2"/>
    <property type="match status" value="1"/>
</dbReference>
<evidence type="ECO:0000259" key="24">
    <source>
        <dbReference type="PROSITE" id="PS51332"/>
    </source>
</evidence>
<dbReference type="Gene3D" id="3.20.20.330">
    <property type="entry name" value="Homocysteine-binding-like domain"/>
    <property type="match status" value="1"/>
</dbReference>
<dbReference type="Gene3D" id="1.10.1240.10">
    <property type="entry name" value="Methionine synthase domain"/>
    <property type="match status" value="1"/>
</dbReference>
<dbReference type="GO" id="GO:0032259">
    <property type="term" value="P:methylation"/>
    <property type="evidence" value="ECO:0007669"/>
    <property type="project" value="UniProtKB-KW"/>
</dbReference>
<keyword evidence="14 20" id="KW-0479">Metal-binding</keyword>
<dbReference type="Pfam" id="PF00809">
    <property type="entry name" value="Pterin_bind"/>
    <property type="match status" value="1"/>
</dbReference>
<dbReference type="PROSITE" id="PS50970">
    <property type="entry name" value="HCY"/>
    <property type="match status" value="1"/>
</dbReference>
<dbReference type="InterPro" id="IPR017215">
    <property type="entry name" value="MetH_bac"/>
</dbReference>
<evidence type="ECO:0000256" key="5">
    <source>
        <dbReference type="ARBA" id="ARBA00010398"/>
    </source>
</evidence>
<dbReference type="InterPro" id="IPR036724">
    <property type="entry name" value="Cobalamin-bd_sf"/>
</dbReference>
<evidence type="ECO:0000256" key="17">
    <source>
        <dbReference type="ARBA" id="ARBA00023285"/>
    </source>
</evidence>
<evidence type="ECO:0000256" key="16">
    <source>
        <dbReference type="ARBA" id="ARBA00023167"/>
    </source>
</evidence>
<gene>
    <name evidence="26" type="ORF">JOC47_001508</name>
</gene>
<dbReference type="EMBL" id="JAFBDQ010000006">
    <property type="protein sequence ID" value="MBM7556657.1"/>
    <property type="molecule type" value="Genomic_DNA"/>
</dbReference>
<evidence type="ECO:0000313" key="26">
    <source>
        <dbReference type="EMBL" id="MBM7556657.1"/>
    </source>
</evidence>
<keyword evidence="17" id="KW-0170">Cobalt</keyword>
<dbReference type="Proteomes" id="UP000774000">
    <property type="component" value="Unassembled WGS sequence"/>
</dbReference>
<dbReference type="Pfam" id="PF02310">
    <property type="entry name" value="B12-binding"/>
    <property type="match status" value="1"/>
</dbReference>
<feature type="domain" description="B12-binding N-terminal" evidence="25">
    <location>
        <begin position="589"/>
        <end position="682"/>
    </location>
</feature>
<dbReference type="Gene3D" id="3.20.20.20">
    <property type="entry name" value="Dihydropteroate synthase-like"/>
    <property type="match status" value="1"/>
</dbReference>
<keyword evidence="13" id="KW-0949">S-adenosyl-L-methionine</keyword>
<evidence type="ECO:0000256" key="18">
    <source>
        <dbReference type="ARBA" id="ARBA00025552"/>
    </source>
</evidence>
<dbReference type="SUPFAM" id="SSF51717">
    <property type="entry name" value="Dihydropteroate synthetase-like"/>
    <property type="match status" value="1"/>
</dbReference>
<feature type="binding site" evidence="20">
    <location>
        <position position="206"/>
    </location>
    <ligand>
        <name>Zn(2+)</name>
        <dbReference type="ChEBI" id="CHEBI:29105"/>
    </ligand>
</feature>
<evidence type="ECO:0000256" key="9">
    <source>
        <dbReference type="ARBA" id="ARBA00022603"/>
    </source>
</evidence>
<dbReference type="InterPro" id="IPR006158">
    <property type="entry name" value="Cobalamin-bd"/>
</dbReference>
<dbReference type="GO" id="GO:0046872">
    <property type="term" value="F:metal ion binding"/>
    <property type="evidence" value="ECO:0007669"/>
    <property type="project" value="UniProtKB-KW"/>
</dbReference>
<evidence type="ECO:0000256" key="12">
    <source>
        <dbReference type="ARBA" id="ARBA00022679"/>
    </source>
</evidence>
<sequence>MNRFLERLEEEILVLDGAMGTELHNKGLEVGECPEKLNLDQPEIVQSVHQSYVEAGSDIIQTNTFGGTRIKLNEYDLGNQVKEINTQAVKLAQGAAKEDTLVAASMGPTGKLIEPMGDFPFQAAYTAFAEQAQILEAAGVDLINIETMTDLQEARAALIAVKETTDLPVICHLTYEDSLKTMTGTDPVTAIEVLDAIGADVIGANCSMGPEGLLEVIQKMNQDTSARLSVEPNAGLPELDENNETIFPMQAQEMVSYAPQFIAAGINVIGGCCGSTPEYIRQLQDKVKGLKPQPKEKDSTTVLASRSQRVTISDQHPTRMIGERINPSGRDKFSEQLKNGSLELVSTEASKQAQAGADILDVNMGVPEVDQAQLMKQAVTTVQNATDLPITIDTTNQEALEAGLQNVVGKPLINSVTGEDSSLNKVLPLAKKYGAAVLGLTLDEDGIPDTAQQRLEVAKKIVATAEDYGISKENILIDTLTLAASAEQEKVLETIKAIRLIKEELGLATVLGVSNISYGLPERHQVNTSFLAMAIEAGLNAPIMDPTDENMKSALLASDFLVNRDPAGSRYLDEFAGQEDNSKPEETTTAQEDESQDPLDKIHATVLNGDQENILNHIELALENYPALDIINEGLIPGIKEVGDKYDEGTYFLPQLMMAAEVMKKAFSKLRPILEEQQSQESAGKIIMATVKGDVHDIGKNIVKVMLENNGFAIVDLGKDVSNDQIISSALDENADIICLSALMTTTMPRMKEITQKLKEVGPDIKVMVGGAVVTEEYANNIGAHYSDNAVQAVKKAQKLV</sequence>
<evidence type="ECO:0000259" key="25">
    <source>
        <dbReference type="PROSITE" id="PS51337"/>
    </source>
</evidence>
<dbReference type="Gene3D" id="3.40.50.280">
    <property type="entry name" value="Cobalamin-binding domain"/>
    <property type="match status" value="1"/>
</dbReference>
<comment type="similarity">
    <text evidence="5">Belongs to the vitamin-B12 dependent methionine synthase family.</text>
</comment>
<comment type="caution">
    <text evidence="26">The sequence shown here is derived from an EMBL/GenBank/DDBJ whole genome shotgun (WGS) entry which is preliminary data.</text>
</comment>
<dbReference type="PROSITE" id="PS51332">
    <property type="entry name" value="B12_BINDING"/>
    <property type="match status" value="1"/>
</dbReference>
<evidence type="ECO:0000256" key="2">
    <source>
        <dbReference type="ARBA" id="ARBA00001947"/>
    </source>
</evidence>
<evidence type="ECO:0000259" key="23">
    <source>
        <dbReference type="PROSITE" id="PS50972"/>
    </source>
</evidence>
<evidence type="ECO:0000256" key="11">
    <source>
        <dbReference type="ARBA" id="ARBA00022628"/>
    </source>
</evidence>
<feature type="domain" description="Hcy-binding" evidence="22">
    <location>
        <begin position="1"/>
        <end position="287"/>
    </location>
</feature>
<evidence type="ECO:0000256" key="10">
    <source>
        <dbReference type="ARBA" id="ARBA00022605"/>
    </source>
</evidence>
<dbReference type="Pfam" id="PF02607">
    <property type="entry name" value="B12-binding_2"/>
    <property type="match status" value="1"/>
</dbReference>
<keyword evidence="10" id="KW-0028">Amino-acid biosynthesis</keyword>
<keyword evidence="16" id="KW-0486">Methionine biosynthesis</keyword>
<evidence type="ECO:0000259" key="22">
    <source>
        <dbReference type="PROSITE" id="PS50970"/>
    </source>
</evidence>
<keyword evidence="12 20" id="KW-0808">Transferase</keyword>
<reference evidence="26" key="1">
    <citation type="submission" date="2021-01" db="EMBL/GenBank/DDBJ databases">
        <title>Genomic Encyclopedia of Type Strains, Phase IV (KMG-IV): sequencing the most valuable type-strain genomes for metagenomic binning, comparative biology and taxonomic classification.</title>
        <authorList>
            <person name="Goeker M."/>
        </authorList>
    </citation>
    <scope>NUCLEOTIDE SEQUENCE</scope>
    <source>
        <strain evidence="26">DSM 23230</strain>
    </source>
</reference>
<evidence type="ECO:0000256" key="19">
    <source>
        <dbReference type="ARBA" id="ARBA00031040"/>
    </source>
</evidence>
<protein>
    <recommendedName>
        <fullName evidence="8">Methionine synthase</fullName>
        <ecNumber evidence="7">2.1.1.13</ecNumber>
    </recommendedName>
    <alternativeName>
        <fullName evidence="19">5-methyltetrahydrofolate--homocysteine methyltransferase</fullName>
    </alternativeName>
</protein>
<evidence type="ECO:0000313" key="27">
    <source>
        <dbReference type="Proteomes" id="UP000774000"/>
    </source>
</evidence>
<keyword evidence="15 20" id="KW-0862">Zinc</keyword>
<evidence type="ECO:0000256" key="13">
    <source>
        <dbReference type="ARBA" id="ARBA00022691"/>
    </source>
</evidence>
<dbReference type="PIRSF" id="PIRSF037472">
    <property type="entry name" value="DHPS_mtfrase"/>
    <property type="match status" value="1"/>
</dbReference>
<keyword evidence="11" id="KW-0846">Cobalamin</keyword>
<comment type="function">
    <text evidence="18">Catalyzes the transfer of a methyl group from methyl-cobalamin to homocysteine, yielding enzyme-bound cob(I)alamin and methionine. Subsequently, remethylates the cofactor using methyltetrahydrofolate.</text>
</comment>
<dbReference type="EC" id="2.1.1.13" evidence="7"/>
<feature type="binding site" evidence="20">
    <location>
        <position position="273"/>
    </location>
    <ligand>
        <name>Zn(2+)</name>
        <dbReference type="ChEBI" id="CHEBI:29105"/>
    </ligand>
</feature>
<comment type="cofactor">
    <cofactor evidence="2 20">
        <name>Zn(2+)</name>
        <dbReference type="ChEBI" id="CHEBI:29105"/>
    </cofactor>
</comment>
<dbReference type="SUPFAM" id="SSF82282">
    <property type="entry name" value="Homocysteine S-methyltransferase"/>
    <property type="match status" value="1"/>
</dbReference>
<comment type="cofactor">
    <cofactor evidence="3">
        <name>methylcob(III)alamin</name>
        <dbReference type="ChEBI" id="CHEBI:28115"/>
    </cofactor>
</comment>
<dbReference type="PROSITE" id="PS51337">
    <property type="entry name" value="B12_BINDING_NTER"/>
    <property type="match status" value="1"/>
</dbReference>
<dbReference type="Pfam" id="PF02574">
    <property type="entry name" value="S-methyl_trans"/>
    <property type="match status" value="1"/>
</dbReference>
<keyword evidence="27" id="KW-1185">Reference proteome</keyword>
<feature type="domain" description="Pterin-binding" evidence="23">
    <location>
        <begin position="318"/>
        <end position="562"/>
    </location>
</feature>
<evidence type="ECO:0000256" key="15">
    <source>
        <dbReference type="ARBA" id="ARBA00022833"/>
    </source>
</evidence>
<evidence type="ECO:0000256" key="4">
    <source>
        <dbReference type="ARBA" id="ARBA00005178"/>
    </source>
</evidence>
<dbReference type="CDD" id="cd02070">
    <property type="entry name" value="corrinoid_protein_B12-BD"/>
    <property type="match status" value="1"/>
</dbReference>
<proteinExistence type="inferred from homology"/>
<comment type="similarity">
    <text evidence="6">Belongs to the methylamine corrinoid protein family.</text>
</comment>
<dbReference type="GO" id="GO:0031419">
    <property type="term" value="F:cobalamin binding"/>
    <property type="evidence" value="ECO:0007669"/>
    <property type="project" value="UniProtKB-KW"/>
</dbReference>
<dbReference type="FunFam" id="3.40.50.280:FF:000003">
    <property type="entry name" value="Dimethylamine methyltransferase corrinoid protein"/>
    <property type="match status" value="1"/>
</dbReference>
<comment type="pathway">
    <text evidence="4">Amino-acid biosynthesis; L-methionine biosynthesis via de novo pathway; L-methionine from L-homocysteine (MetH route): step 1/1.</text>
</comment>
<dbReference type="InterPro" id="IPR036594">
    <property type="entry name" value="Meth_synthase_dom"/>
</dbReference>
<comment type="catalytic activity">
    <reaction evidence="1">
        <text>(6S)-5-methyl-5,6,7,8-tetrahydrofolate + L-homocysteine = (6S)-5,6,7,8-tetrahydrofolate + L-methionine</text>
        <dbReference type="Rhea" id="RHEA:11172"/>
        <dbReference type="ChEBI" id="CHEBI:18608"/>
        <dbReference type="ChEBI" id="CHEBI:57453"/>
        <dbReference type="ChEBI" id="CHEBI:57844"/>
        <dbReference type="ChEBI" id="CHEBI:58199"/>
        <dbReference type="EC" id="2.1.1.13"/>
    </reaction>
</comment>
<dbReference type="SUPFAM" id="SSF47644">
    <property type="entry name" value="Methionine synthase domain"/>
    <property type="match status" value="1"/>
</dbReference>
<evidence type="ECO:0000256" key="14">
    <source>
        <dbReference type="ARBA" id="ARBA00022723"/>
    </source>
</evidence>
<dbReference type="InterPro" id="IPR003726">
    <property type="entry name" value="HCY_dom"/>
</dbReference>
<dbReference type="RefSeq" id="WP_204701432.1">
    <property type="nucleotide sequence ID" value="NZ_JAFBDQ010000006.1"/>
</dbReference>
<dbReference type="InterPro" id="IPR050554">
    <property type="entry name" value="Met_Synthase/Corrinoid"/>
</dbReference>
<dbReference type="PANTHER" id="PTHR45833:SF1">
    <property type="entry name" value="METHIONINE SYNTHASE"/>
    <property type="match status" value="1"/>
</dbReference>
<dbReference type="GO" id="GO:0005829">
    <property type="term" value="C:cytosol"/>
    <property type="evidence" value="ECO:0007669"/>
    <property type="project" value="TreeGrafter"/>
</dbReference>
<feature type="region of interest" description="Disordered" evidence="21">
    <location>
        <begin position="574"/>
        <end position="599"/>
    </location>
</feature>